<dbReference type="EC" id="2.5.1.30" evidence="1"/>
<dbReference type="RefSeq" id="WP_307253444.1">
    <property type="nucleotide sequence ID" value="NZ_JAUSUV010000009.1"/>
</dbReference>
<keyword evidence="2" id="KW-1185">Reference proteome</keyword>
<organism evidence="1 2">
    <name type="scientific">Croceifilum oryzae</name>
    <dbReference type="NCBI Taxonomy" id="1553429"/>
    <lineage>
        <taxon>Bacteria</taxon>
        <taxon>Bacillati</taxon>
        <taxon>Bacillota</taxon>
        <taxon>Bacilli</taxon>
        <taxon>Bacillales</taxon>
        <taxon>Thermoactinomycetaceae</taxon>
        <taxon>Croceifilum</taxon>
    </lineage>
</organism>
<evidence type="ECO:0000313" key="1">
    <source>
        <dbReference type="EMBL" id="MDQ0418035.1"/>
    </source>
</evidence>
<dbReference type="GO" id="GO:0000010">
    <property type="term" value="F:heptaprenyl diphosphate synthase activity"/>
    <property type="evidence" value="ECO:0007669"/>
    <property type="project" value="UniProtKB-EC"/>
</dbReference>
<reference evidence="1 2" key="1">
    <citation type="submission" date="2023-07" db="EMBL/GenBank/DDBJ databases">
        <title>Genomic Encyclopedia of Type Strains, Phase IV (KMG-IV): sequencing the most valuable type-strain genomes for metagenomic binning, comparative biology and taxonomic classification.</title>
        <authorList>
            <person name="Goeker M."/>
        </authorList>
    </citation>
    <scope>NUCLEOTIDE SEQUENCE [LARGE SCALE GENOMIC DNA]</scope>
    <source>
        <strain evidence="1 2">DSM 46876</strain>
    </source>
</reference>
<dbReference type="InterPro" id="IPR009920">
    <property type="entry name" value="HEPPP_synth_su1"/>
</dbReference>
<proteinExistence type="predicted"/>
<accession>A0AAJ1TNI0</accession>
<dbReference type="EMBL" id="JAUSUV010000009">
    <property type="protein sequence ID" value="MDQ0418035.1"/>
    <property type="molecule type" value="Genomic_DNA"/>
</dbReference>
<evidence type="ECO:0000313" key="2">
    <source>
        <dbReference type="Proteomes" id="UP001238450"/>
    </source>
</evidence>
<name>A0AAJ1TNI0_9BACL</name>
<dbReference type="Proteomes" id="UP001238450">
    <property type="component" value="Unassembled WGS sequence"/>
</dbReference>
<protein>
    <submittedName>
        <fullName evidence="1">Heptaprenyl diphosphate synthase</fullName>
        <ecNumber evidence="1">2.5.1.30</ecNumber>
    </submittedName>
</protein>
<dbReference type="Pfam" id="PF07307">
    <property type="entry name" value="HEPPP_synt_1"/>
    <property type="match status" value="1"/>
</dbReference>
<sequence>MTSISTDQNKILMDLERLVMNSDLFLNLGAPPIPTRFVRLLDLLLTACEVPEERKKTFIQAAACLHMALTTHEQIPLQTIENEGLHRVRQLTVLAGDFYSSLFYQQLAMAGEIDGIVSLSQATSRTNERKMKMYCGEESVSPSIRKIESVEILTAIADFFLVEHRIGKEWMIVLLPLLLLDEQGEHTGWQDRFHDAVSQAEKIWRQSHFPVWLRRELEQWIEQERRNL</sequence>
<dbReference type="GO" id="GO:0009234">
    <property type="term" value="P:menaquinone biosynthetic process"/>
    <property type="evidence" value="ECO:0007669"/>
    <property type="project" value="InterPro"/>
</dbReference>
<dbReference type="AlphaFoldDB" id="A0AAJ1TNI0"/>
<gene>
    <name evidence="1" type="ORF">J2Z48_002224</name>
</gene>
<dbReference type="Gene3D" id="1.20.120.1450">
    <property type="match status" value="1"/>
</dbReference>
<comment type="caution">
    <text evidence="1">The sequence shown here is derived from an EMBL/GenBank/DDBJ whole genome shotgun (WGS) entry which is preliminary data.</text>
</comment>
<keyword evidence="1" id="KW-0808">Transferase</keyword>